<protein>
    <submittedName>
        <fullName evidence="4">Uncharacterized protein</fullName>
    </submittedName>
</protein>
<evidence type="ECO:0000313" key="4">
    <source>
        <dbReference type="EMBL" id="GFU40411.1"/>
    </source>
</evidence>
<dbReference type="Proteomes" id="UP000887013">
    <property type="component" value="Unassembled WGS sequence"/>
</dbReference>
<evidence type="ECO:0000313" key="3">
    <source>
        <dbReference type="EMBL" id="GFT95322.1"/>
    </source>
</evidence>
<comment type="caution">
    <text evidence="4">The sequence shown here is derived from an EMBL/GenBank/DDBJ whole genome shotgun (WGS) entry which is preliminary data.</text>
</comment>
<reference evidence="4" key="1">
    <citation type="submission" date="2020-08" db="EMBL/GenBank/DDBJ databases">
        <title>Multicomponent nature underlies the extraordinary mechanical properties of spider dragline silk.</title>
        <authorList>
            <person name="Kono N."/>
            <person name="Nakamura H."/>
            <person name="Mori M."/>
            <person name="Yoshida Y."/>
            <person name="Ohtoshi R."/>
            <person name="Malay A.D."/>
            <person name="Moran D.A.P."/>
            <person name="Tomita M."/>
            <person name="Numata K."/>
            <person name="Arakawa K."/>
        </authorList>
    </citation>
    <scope>NUCLEOTIDE SEQUENCE</scope>
</reference>
<name>A0A8X6QRH0_NEPPI</name>
<evidence type="ECO:0000313" key="2">
    <source>
        <dbReference type="EMBL" id="GFT65026.1"/>
    </source>
</evidence>
<keyword evidence="5" id="KW-1185">Reference proteome</keyword>
<dbReference type="AlphaFoldDB" id="A0A8X6QRH0"/>
<dbReference type="OrthoDB" id="6412686at2759"/>
<sequence length="383" mass="46192">MLFVPPLKVIAAVPFVVTLCNDSEMQQFFKKTEFCLSPDEEWKVIMKKKMPNDVYPLPLQEKFMNLMKPIHYEFEMWKEQHGKFIGKNFDQRIINKIHWKSDGTIDRLKTASFLIQSDVLPMKHRFRLACNYWQEESVLSIWEQMSAGFQDDFQEVQMHDIPQRLASLCSSDINVTQWIRWYSERNTTNTRQKERFWAYNWDIVSLQGLLTEKLTPKERLQIIQYVIHRNYSPHAGRFCVLLMKADQRLEVLKINPYPVLESFLLWPGQRLFIEMANHVKNDLTKDHFLCLLHIIFCQRILPNFEDFDYFELLREFWLLIPNECKNFLKGFDIYEPIALIVSKGRLELPALQKYLLHEQRHESNTRKCCMRIRYIKNLEYFRM</sequence>
<evidence type="ECO:0000313" key="5">
    <source>
        <dbReference type="Proteomes" id="UP000887013"/>
    </source>
</evidence>
<proteinExistence type="predicted"/>
<evidence type="ECO:0000313" key="1">
    <source>
        <dbReference type="EMBL" id="GFS88766.1"/>
    </source>
</evidence>
<dbReference type="EMBL" id="BMAW01099184">
    <property type="protein sequence ID" value="GFS88766.1"/>
    <property type="molecule type" value="Genomic_DNA"/>
</dbReference>
<gene>
    <name evidence="4" type="primary">NCL1_48578</name>
    <name evidence="3" type="ORF">NPIL_244941</name>
    <name evidence="4" type="ORF">NPIL_285801</name>
    <name evidence="2" type="ORF">NPIL_498671</name>
    <name evidence="1" type="ORF">NPIL_605831</name>
</gene>
<dbReference type="EMBL" id="BMAW01131693">
    <property type="protein sequence ID" value="GFU40411.1"/>
    <property type="molecule type" value="Genomic_DNA"/>
</dbReference>
<dbReference type="EMBL" id="BMAW01075143">
    <property type="protein sequence ID" value="GFT95322.1"/>
    <property type="molecule type" value="Genomic_DNA"/>
</dbReference>
<dbReference type="EMBL" id="BMAW01019740">
    <property type="protein sequence ID" value="GFT65026.1"/>
    <property type="molecule type" value="Genomic_DNA"/>
</dbReference>
<organism evidence="4 5">
    <name type="scientific">Nephila pilipes</name>
    <name type="common">Giant wood spider</name>
    <name type="synonym">Nephila maculata</name>
    <dbReference type="NCBI Taxonomy" id="299642"/>
    <lineage>
        <taxon>Eukaryota</taxon>
        <taxon>Metazoa</taxon>
        <taxon>Ecdysozoa</taxon>
        <taxon>Arthropoda</taxon>
        <taxon>Chelicerata</taxon>
        <taxon>Arachnida</taxon>
        <taxon>Araneae</taxon>
        <taxon>Araneomorphae</taxon>
        <taxon>Entelegynae</taxon>
        <taxon>Araneoidea</taxon>
        <taxon>Nephilidae</taxon>
        <taxon>Nephila</taxon>
    </lineage>
</organism>
<accession>A0A8X6QRH0</accession>